<dbReference type="EMBL" id="BAABRP010000002">
    <property type="protein sequence ID" value="GAA5512334.1"/>
    <property type="molecule type" value="Genomic_DNA"/>
</dbReference>
<keyword evidence="2" id="KW-1185">Reference proteome</keyword>
<organism evidence="1 2">
    <name type="scientific">Deinococcus carri</name>
    <dbReference type="NCBI Taxonomy" id="1211323"/>
    <lineage>
        <taxon>Bacteria</taxon>
        <taxon>Thermotogati</taxon>
        <taxon>Deinococcota</taxon>
        <taxon>Deinococci</taxon>
        <taxon>Deinococcales</taxon>
        <taxon>Deinococcaceae</taxon>
        <taxon>Deinococcus</taxon>
    </lineage>
</organism>
<evidence type="ECO:0000313" key="1">
    <source>
        <dbReference type="EMBL" id="GAA5512334.1"/>
    </source>
</evidence>
<name>A0ABP9W4P7_9DEIO</name>
<gene>
    <name evidence="1" type="ORF">Dcar01_01048</name>
</gene>
<sequence length="56" mass="6592">MNTLWLLFVALARPAELRREADHERLVRQARPERVKHSRWPLFHPVAPQPTPCPPC</sequence>
<accession>A0ABP9W4P7</accession>
<comment type="caution">
    <text evidence="1">The sequence shown here is derived from an EMBL/GenBank/DDBJ whole genome shotgun (WGS) entry which is preliminary data.</text>
</comment>
<proteinExistence type="predicted"/>
<dbReference type="RefSeq" id="WP_345462029.1">
    <property type="nucleotide sequence ID" value="NZ_BAABRP010000002.1"/>
</dbReference>
<protein>
    <submittedName>
        <fullName evidence="1">Uncharacterized protein</fullName>
    </submittedName>
</protein>
<reference evidence="1 2" key="1">
    <citation type="submission" date="2024-02" db="EMBL/GenBank/DDBJ databases">
        <title>Deinococcus carri NBRC 110142.</title>
        <authorList>
            <person name="Ichikawa N."/>
            <person name="Katano-Makiyama Y."/>
            <person name="Hidaka K."/>
        </authorList>
    </citation>
    <scope>NUCLEOTIDE SEQUENCE [LARGE SCALE GENOMIC DNA]</scope>
    <source>
        <strain evidence="1 2">NBRC 110142</strain>
    </source>
</reference>
<dbReference type="Proteomes" id="UP001401887">
    <property type="component" value="Unassembled WGS sequence"/>
</dbReference>
<evidence type="ECO:0000313" key="2">
    <source>
        <dbReference type="Proteomes" id="UP001401887"/>
    </source>
</evidence>